<reference evidence="3" key="1">
    <citation type="submission" date="2021-02" db="EMBL/GenBank/DDBJ databases">
        <title>Leucobacter sp. CX169.</title>
        <authorList>
            <person name="Cheng Y."/>
        </authorList>
    </citation>
    <scope>NUCLEOTIDE SEQUENCE [LARGE SCALE GENOMIC DNA]</scope>
    <source>
        <strain evidence="3">JY899</strain>
    </source>
</reference>
<dbReference type="EMBL" id="JAFFJS010000006">
    <property type="protein sequence ID" value="MBM9433926.1"/>
    <property type="molecule type" value="Genomic_DNA"/>
</dbReference>
<comment type="caution">
    <text evidence="2">The sequence shown here is derived from an EMBL/GenBank/DDBJ whole genome shotgun (WGS) entry which is preliminary data.</text>
</comment>
<feature type="region of interest" description="Disordered" evidence="1">
    <location>
        <begin position="203"/>
        <end position="223"/>
    </location>
</feature>
<evidence type="ECO:0000313" key="3">
    <source>
        <dbReference type="Proteomes" id="UP000705983"/>
    </source>
</evidence>
<sequence>MTSAITATWPMGVYLGHGRDRTPEAIPSFGRLYSALVHAAATGVSSRQDADEEGISASARRSLQWLEQNPPIGMRLPLLQPGRRFSSVAYRKEGVFKTEGGDKNYKVTERTVGEGTAVSGPMSWIWQDTFPHEVGSALDKICADVGCLGEASSMVILELETGVEPTHLLTATRGFFTPGGTEIEVPAPGRLEQLELQHAIARPKKMPTASADRHSFSAMPSSESPVTAGLVKRRLVPLGHQSSSDVPWDRVIAVPIEHGPRVRAEDHVAFAVAMHRALISVIGPGAPASVTGRYDENVKPPPNRLAIHYLPEGAPTCEGLEHVAHALLLLPSDMSIPDMDVLAEALTRLRVVRSRMGKFVLASDVMFLDGARFWKDSRSGNPRVWQISPAAVPERWAVGRTQADVYRETIAWSVGNVLKGLPNLEIPDNATLRLEKLTELGLEIESAKPLATRHPAKYVHRTNRNLPVIPYVGRIHLGELLPSTAITAIGQSRHLGGGLLVPGESQEGSVCSDA</sequence>
<evidence type="ECO:0000256" key="1">
    <source>
        <dbReference type="SAM" id="MobiDB-lite"/>
    </source>
</evidence>
<organism evidence="2 3">
    <name type="scientific">Flaviflexus equikiangi</name>
    <dbReference type="NCBI Taxonomy" id="2758573"/>
    <lineage>
        <taxon>Bacteria</taxon>
        <taxon>Bacillati</taxon>
        <taxon>Actinomycetota</taxon>
        <taxon>Actinomycetes</taxon>
        <taxon>Actinomycetales</taxon>
        <taxon>Actinomycetaceae</taxon>
        <taxon>Flaviflexus</taxon>
    </lineage>
</organism>
<dbReference type="RefSeq" id="WP_187997018.1">
    <property type="nucleotide sequence ID" value="NZ_JACEXG010000006.1"/>
</dbReference>
<name>A0ABS2TGZ8_9ACTO</name>
<protein>
    <submittedName>
        <fullName evidence="2">Type I-U CRISPR-associated protein Cas5/Cas6</fullName>
    </submittedName>
</protein>
<dbReference type="Proteomes" id="UP000705983">
    <property type="component" value="Unassembled WGS sequence"/>
</dbReference>
<accession>A0ABS2TGZ8</accession>
<proteinExistence type="predicted"/>
<evidence type="ECO:0000313" key="2">
    <source>
        <dbReference type="EMBL" id="MBM9433926.1"/>
    </source>
</evidence>
<dbReference type="NCBIfam" id="TIGR02165">
    <property type="entry name" value="cas5_6_GSU0054"/>
    <property type="match status" value="1"/>
</dbReference>
<dbReference type="InterPro" id="IPR019089">
    <property type="entry name" value="Cas_GSU0054"/>
</dbReference>
<keyword evidence="3" id="KW-1185">Reference proteome</keyword>
<gene>
    <name evidence="2" type="primary">cas5u6u</name>
    <name evidence="2" type="ORF">JVW63_09500</name>
</gene>